<evidence type="ECO:0000259" key="2">
    <source>
        <dbReference type="Pfam" id="PF09994"/>
    </source>
</evidence>
<dbReference type="Proteomes" id="UP000636479">
    <property type="component" value="Unassembled WGS sequence"/>
</dbReference>
<evidence type="ECO:0000313" key="3">
    <source>
        <dbReference type="EMBL" id="KAF7290730.1"/>
    </source>
</evidence>
<feature type="region of interest" description="Disordered" evidence="1">
    <location>
        <begin position="1"/>
        <end position="56"/>
    </location>
</feature>
<dbReference type="GeneID" id="59352108"/>
<name>A0A8H6S1Y0_9AGAR</name>
<dbReference type="Pfam" id="PF09994">
    <property type="entry name" value="T6SS_Tle1-like_cat"/>
    <property type="match status" value="1"/>
</dbReference>
<reference evidence="3" key="1">
    <citation type="submission" date="2020-05" db="EMBL/GenBank/DDBJ databases">
        <title>Mycena genomes resolve the evolution of fungal bioluminescence.</title>
        <authorList>
            <person name="Tsai I.J."/>
        </authorList>
    </citation>
    <scope>NUCLEOTIDE SEQUENCE</scope>
    <source>
        <strain evidence="3">171206Taipei</strain>
    </source>
</reference>
<dbReference type="EMBL" id="JACAZF010000014">
    <property type="protein sequence ID" value="KAF7290730.1"/>
    <property type="molecule type" value="Genomic_DNA"/>
</dbReference>
<keyword evidence="4" id="KW-1185">Reference proteome</keyword>
<feature type="compositionally biased region" description="Low complexity" evidence="1">
    <location>
        <begin position="17"/>
        <end position="29"/>
    </location>
</feature>
<feature type="region of interest" description="Disordered" evidence="1">
    <location>
        <begin position="110"/>
        <end position="209"/>
    </location>
</feature>
<dbReference type="AlphaFoldDB" id="A0A8H6S1Y0"/>
<dbReference type="InterPro" id="IPR018712">
    <property type="entry name" value="Tle1-like_cat"/>
</dbReference>
<feature type="compositionally biased region" description="Low complexity" evidence="1">
    <location>
        <begin position="186"/>
        <end position="207"/>
    </location>
</feature>
<organism evidence="3 4">
    <name type="scientific">Mycena indigotica</name>
    <dbReference type="NCBI Taxonomy" id="2126181"/>
    <lineage>
        <taxon>Eukaryota</taxon>
        <taxon>Fungi</taxon>
        <taxon>Dikarya</taxon>
        <taxon>Basidiomycota</taxon>
        <taxon>Agaricomycotina</taxon>
        <taxon>Agaricomycetes</taxon>
        <taxon>Agaricomycetidae</taxon>
        <taxon>Agaricales</taxon>
        <taxon>Marasmiineae</taxon>
        <taxon>Mycenaceae</taxon>
        <taxon>Mycena</taxon>
    </lineage>
</organism>
<dbReference type="PANTHER" id="PTHR33840">
    <property type="match status" value="1"/>
</dbReference>
<accession>A0A8H6S1Y0</accession>
<dbReference type="PANTHER" id="PTHR33840:SF2">
    <property type="entry name" value="TLE1 PHOSPHOLIPASE DOMAIN-CONTAINING PROTEIN"/>
    <property type="match status" value="1"/>
</dbReference>
<sequence>MAHWHERAATDATMVASTPSESTISSQSPLDPTLPIQSATQNPFLDTSDLHKPDEPTSGLFFAGHLDAVIPPTHLVQRQTVKSRYPLPPIIYPDDRSGIPAPICRISISHVPRRTPSRQSLTHPLVREAPRTSPLQRAPSIQPVPPARSDRRHVSPHALPRDLIQPPAFRPLSQKSLQPSRSPLVRRTAYPRPAPSPRSAHSQSHASRCADHLRNQVPSQYPIDLYLVRRATLRHIDPSPNPANVIPSAPVNPQPATHPLKPSPFFPAPIRADIVARAGDATLLRLIACRVPIRTGSDPVSSQLMLIVVQHVNVQCLDLHQNSWQPVGHPGADLSHQHQPRASSHAKLPIANTHSHCTLVLCFDGTGDEFGADNSNIVQFCSLLPKANRTKQLVYYQAGISTYFTPEIASPVRHLFSKLADEHLDRHVKDGYEFLMQNYIEGDSICIFGFSRGAYIARSLAGMLHKVGLLPVSNYEQVPFAYKMYKHRDRLGWKQSNTFKRTFSSDVSIRFLGVWDTVASVGLIPHTLPFTTSNTIVKTFRHAMALDERRVKFKVNMWNRPTTDEVRIGSEFVPNSGAEPLAGSHQHYQMDVKGVWFAGCHCDVGGGSVANETVHNLARIPLRWMIRECFEADSGLAFPNGQAPPAGRCACHRMHVWLDTRTAAQPMHKAILEDPILGKPEEEHDLVDALAPVYDQLSLHWFWWILEIIPWRQRYQRNRGTWVTVFRANWGRARVIPDAGQDGVQVHRSIKKRMEAEGINGKPYHPRAVVHWQHTTWVD</sequence>
<feature type="domain" description="T6SS Phospholipase effector Tle1-like catalytic" evidence="2">
    <location>
        <begin position="358"/>
        <end position="628"/>
    </location>
</feature>
<protein>
    <submittedName>
        <fullName evidence="3">DUF2235 domain-containing protein</fullName>
    </submittedName>
</protein>
<gene>
    <name evidence="3" type="ORF">MIND_01313700</name>
</gene>
<dbReference type="RefSeq" id="XP_037214090.1">
    <property type="nucleotide sequence ID" value="XM_037369592.1"/>
</dbReference>
<feature type="compositionally biased region" description="Polar residues" evidence="1">
    <location>
        <begin position="35"/>
        <end position="45"/>
    </location>
</feature>
<evidence type="ECO:0000313" key="4">
    <source>
        <dbReference type="Proteomes" id="UP000636479"/>
    </source>
</evidence>
<dbReference type="OrthoDB" id="3162439at2759"/>
<proteinExistence type="predicted"/>
<evidence type="ECO:0000256" key="1">
    <source>
        <dbReference type="SAM" id="MobiDB-lite"/>
    </source>
</evidence>
<comment type="caution">
    <text evidence="3">The sequence shown here is derived from an EMBL/GenBank/DDBJ whole genome shotgun (WGS) entry which is preliminary data.</text>
</comment>